<comment type="caution">
    <text evidence="2">The sequence shown here is derived from an EMBL/GenBank/DDBJ whole genome shotgun (WGS) entry which is preliminary data.</text>
</comment>
<reference evidence="2 3" key="1">
    <citation type="submission" date="2024-02" db="EMBL/GenBank/DDBJ databases">
        <authorList>
            <person name="Vignale AGUSTIN F."/>
            <person name="Sosa J E."/>
            <person name="Modenutti C."/>
        </authorList>
    </citation>
    <scope>NUCLEOTIDE SEQUENCE [LARGE SCALE GENOMIC DNA]</scope>
</reference>
<proteinExistence type="predicted"/>
<name>A0ABC8UG47_9AQUA</name>
<evidence type="ECO:0000256" key="1">
    <source>
        <dbReference type="SAM" id="MobiDB-lite"/>
    </source>
</evidence>
<feature type="region of interest" description="Disordered" evidence="1">
    <location>
        <begin position="1"/>
        <end position="29"/>
    </location>
</feature>
<protein>
    <submittedName>
        <fullName evidence="2">Uncharacterized protein</fullName>
    </submittedName>
</protein>
<organism evidence="2 3">
    <name type="scientific">Ilex paraguariensis</name>
    <name type="common">yerba mate</name>
    <dbReference type="NCBI Taxonomy" id="185542"/>
    <lineage>
        <taxon>Eukaryota</taxon>
        <taxon>Viridiplantae</taxon>
        <taxon>Streptophyta</taxon>
        <taxon>Embryophyta</taxon>
        <taxon>Tracheophyta</taxon>
        <taxon>Spermatophyta</taxon>
        <taxon>Magnoliopsida</taxon>
        <taxon>eudicotyledons</taxon>
        <taxon>Gunneridae</taxon>
        <taxon>Pentapetalae</taxon>
        <taxon>asterids</taxon>
        <taxon>campanulids</taxon>
        <taxon>Aquifoliales</taxon>
        <taxon>Aquifoliaceae</taxon>
        <taxon>Ilex</taxon>
    </lineage>
</organism>
<evidence type="ECO:0000313" key="2">
    <source>
        <dbReference type="EMBL" id="CAK9179928.1"/>
    </source>
</evidence>
<evidence type="ECO:0000313" key="3">
    <source>
        <dbReference type="Proteomes" id="UP001642360"/>
    </source>
</evidence>
<sequence length="104" mass="12136">MRVTSVPNPTISIPSPSLHRGRPSSSSTGLVITVRRRRSSPRLTVRYQALGFNGHDDEHFSKSSIKYWDKRHQNKFFKDRHYLDRTGDSTFPMIIQFLQMGRLF</sequence>
<keyword evidence="3" id="KW-1185">Reference proteome</keyword>
<gene>
    <name evidence="2" type="ORF">ILEXP_LOCUS49875</name>
</gene>
<dbReference type="Proteomes" id="UP001642360">
    <property type="component" value="Unassembled WGS sequence"/>
</dbReference>
<accession>A0ABC8UG47</accession>
<feature type="compositionally biased region" description="Polar residues" evidence="1">
    <location>
        <begin position="1"/>
        <end position="15"/>
    </location>
</feature>
<dbReference type="EMBL" id="CAUOFW020007613">
    <property type="protein sequence ID" value="CAK9179928.1"/>
    <property type="molecule type" value="Genomic_DNA"/>
</dbReference>
<dbReference type="AlphaFoldDB" id="A0ABC8UG47"/>